<feature type="transmembrane region" description="Helical" evidence="1">
    <location>
        <begin position="7"/>
        <end position="30"/>
    </location>
</feature>
<dbReference type="EMBL" id="MFGW01000113">
    <property type="protein sequence ID" value="OGF65241.1"/>
    <property type="molecule type" value="Genomic_DNA"/>
</dbReference>
<dbReference type="Proteomes" id="UP000178943">
    <property type="component" value="Unassembled WGS sequence"/>
</dbReference>
<dbReference type="AlphaFoldDB" id="A0A1F5VQA2"/>
<protein>
    <submittedName>
        <fullName evidence="2">Uncharacterized protein</fullName>
    </submittedName>
</protein>
<reference evidence="2 3" key="1">
    <citation type="journal article" date="2016" name="Nat. Commun.">
        <title>Thousands of microbial genomes shed light on interconnected biogeochemical processes in an aquifer system.</title>
        <authorList>
            <person name="Anantharaman K."/>
            <person name="Brown C.T."/>
            <person name="Hug L.A."/>
            <person name="Sharon I."/>
            <person name="Castelle C.J."/>
            <person name="Probst A.J."/>
            <person name="Thomas B.C."/>
            <person name="Singh A."/>
            <person name="Wilkins M.J."/>
            <person name="Karaoz U."/>
            <person name="Brodie E.L."/>
            <person name="Williams K.H."/>
            <person name="Hubbard S.S."/>
            <person name="Banfield J.F."/>
        </authorList>
    </citation>
    <scope>NUCLEOTIDE SEQUENCE [LARGE SCALE GENOMIC DNA]</scope>
</reference>
<comment type="caution">
    <text evidence="2">The sequence shown here is derived from an EMBL/GenBank/DDBJ whole genome shotgun (WGS) entry which is preliminary data.</text>
</comment>
<keyword evidence="1" id="KW-1133">Transmembrane helix</keyword>
<keyword evidence="1" id="KW-0812">Transmembrane</keyword>
<proteinExistence type="predicted"/>
<sequence length="87" mass="9597">MKINVKAFAITLGILWAGMVFSTGLLNLIWNSYAVEFVTLVKSIYPGYKAMRGFLGLITGTIYALTEGVFLGLIFGWLYNKIVGTPK</sequence>
<name>A0A1F5VQA2_9BACT</name>
<evidence type="ECO:0000313" key="3">
    <source>
        <dbReference type="Proteomes" id="UP000178943"/>
    </source>
</evidence>
<organism evidence="2 3">
    <name type="scientific">Candidatus Fischerbacteria bacterium RBG_13_37_8</name>
    <dbReference type="NCBI Taxonomy" id="1817863"/>
    <lineage>
        <taxon>Bacteria</taxon>
        <taxon>Candidatus Fischeribacteriota</taxon>
    </lineage>
</organism>
<accession>A0A1F5VQA2</accession>
<evidence type="ECO:0000313" key="2">
    <source>
        <dbReference type="EMBL" id="OGF65241.1"/>
    </source>
</evidence>
<evidence type="ECO:0000256" key="1">
    <source>
        <dbReference type="SAM" id="Phobius"/>
    </source>
</evidence>
<feature type="transmembrane region" description="Helical" evidence="1">
    <location>
        <begin position="50"/>
        <end position="79"/>
    </location>
</feature>
<dbReference type="STRING" id="1817863.A2Y62_02345"/>
<gene>
    <name evidence="2" type="ORF">A2Y62_02345</name>
</gene>
<keyword evidence="1" id="KW-0472">Membrane</keyword>